<dbReference type="PANTHER" id="PTHR10515:SF0">
    <property type="entry name" value="THYMIDINE PHOSPHORYLASE"/>
    <property type="match status" value="1"/>
</dbReference>
<proteinExistence type="inferred from homology"/>
<dbReference type="InterPro" id="IPR013102">
    <property type="entry name" value="PYNP_C"/>
</dbReference>
<evidence type="ECO:0000256" key="3">
    <source>
        <dbReference type="ARBA" id="ARBA00006915"/>
    </source>
</evidence>
<evidence type="ECO:0000256" key="7">
    <source>
        <dbReference type="ARBA" id="ARBA00022676"/>
    </source>
</evidence>
<dbReference type="Gene3D" id="3.40.1030.10">
    <property type="entry name" value="Nucleoside phosphorylase/phosphoribosyltransferase catalytic domain"/>
    <property type="match status" value="1"/>
</dbReference>
<organism evidence="12 13">
    <name type="scientific">Breznakia pachnodae</name>
    <dbReference type="NCBI Taxonomy" id="265178"/>
    <lineage>
        <taxon>Bacteria</taxon>
        <taxon>Bacillati</taxon>
        <taxon>Bacillota</taxon>
        <taxon>Erysipelotrichia</taxon>
        <taxon>Erysipelotrichales</taxon>
        <taxon>Erysipelotrichaceae</taxon>
        <taxon>Breznakia</taxon>
    </lineage>
</organism>
<dbReference type="NCBIfam" id="TIGR02644">
    <property type="entry name" value="Y_phosphoryl"/>
    <property type="match status" value="1"/>
</dbReference>
<dbReference type="SUPFAM" id="SSF47648">
    <property type="entry name" value="Nucleoside phosphorylase/phosphoribosyltransferase N-terminal domain"/>
    <property type="match status" value="1"/>
</dbReference>
<keyword evidence="13" id="KW-1185">Reference proteome</keyword>
<dbReference type="Gene3D" id="1.20.970.10">
    <property type="entry name" value="Transferase, Pyrimidine Nucleoside Phosphorylase, Chain C"/>
    <property type="match status" value="1"/>
</dbReference>
<keyword evidence="7 12" id="KW-0328">Glycosyltransferase</keyword>
<dbReference type="Pfam" id="PF02885">
    <property type="entry name" value="Glycos_trans_3N"/>
    <property type="match status" value="1"/>
</dbReference>
<dbReference type="InterPro" id="IPR035902">
    <property type="entry name" value="Nuc_phospho_transferase"/>
</dbReference>
<comment type="similarity">
    <text evidence="3">Belongs to the thymidine/pyrimidine-nucleoside phosphorylase family.</text>
</comment>
<dbReference type="GO" id="GO:0016154">
    <property type="term" value="F:pyrimidine-nucleoside phosphorylase activity"/>
    <property type="evidence" value="ECO:0007669"/>
    <property type="project" value="UniProtKB-EC"/>
</dbReference>
<dbReference type="SMART" id="SM00941">
    <property type="entry name" value="PYNP_C"/>
    <property type="match status" value="1"/>
</dbReference>
<evidence type="ECO:0000313" key="13">
    <source>
        <dbReference type="Proteomes" id="UP001230220"/>
    </source>
</evidence>
<gene>
    <name evidence="12" type="ORF">J2S15_003413</name>
</gene>
<dbReference type="InterPro" id="IPR017872">
    <property type="entry name" value="Pyrmidine_PPase_CS"/>
</dbReference>
<evidence type="ECO:0000256" key="10">
    <source>
        <dbReference type="ARBA" id="ARBA00048525"/>
    </source>
</evidence>
<dbReference type="InterPro" id="IPR000312">
    <property type="entry name" value="Glycosyl_Trfase_fam3"/>
</dbReference>
<comment type="catalytic activity">
    <reaction evidence="9">
        <text>uridine + phosphate = alpha-D-ribose 1-phosphate + uracil</text>
        <dbReference type="Rhea" id="RHEA:24388"/>
        <dbReference type="ChEBI" id="CHEBI:16704"/>
        <dbReference type="ChEBI" id="CHEBI:17568"/>
        <dbReference type="ChEBI" id="CHEBI:43474"/>
        <dbReference type="ChEBI" id="CHEBI:57720"/>
        <dbReference type="EC" id="2.4.2.2"/>
    </reaction>
</comment>
<dbReference type="Gene3D" id="3.90.1170.30">
    <property type="entry name" value="Pyrimidine nucleoside phosphorylase-like, C-terminal domain"/>
    <property type="match status" value="1"/>
</dbReference>
<dbReference type="SUPFAM" id="SSF52418">
    <property type="entry name" value="Nucleoside phosphorylase/phosphoribosyltransferase catalytic domain"/>
    <property type="match status" value="1"/>
</dbReference>
<evidence type="ECO:0000256" key="2">
    <source>
        <dbReference type="ARBA" id="ARBA00003877"/>
    </source>
</evidence>
<dbReference type="PROSITE" id="PS00647">
    <property type="entry name" value="THYMID_PHOSPHORYLASE"/>
    <property type="match status" value="1"/>
</dbReference>
<evidence type="ECO:0000256" key="8">
    <source>
        <dbReference type="ARBA" id="ARBA00022679"/>
    </source>
</evidence>
<accession>A0ABU0E7H1</accession>
<evidence type="ECO:0000256" key="4">
    <source>
        <dbReference type="ARBA" id="ARBA00011738"/>
    </source>
</evidence>
<evidence type="ECO:0000256" key="6">
    <source>
        <dbReference type="ARBA" id="ARBA00014680"/>
    </source>
</evidence>
<comment type="catalytic activity">
    <reaction evidence="1">
        <text>2'-deoxyuridine + phosphate = 2-deoxy-alpha-D-ribose 1-phosphate + uracil</text>
        <dbReference type="Rhea" id="RHEA:22824"/>
        <dbReference type="ChEBI" id="CHEBI:16450"/>
        <dbReference type="ChEBI" id="CHEBI:17568"/>
        <dbReference type="ChEBI" id="CHEBI:43474"/>
        <dbReference type="ChEBI" id="CHEBI:57259"/>
        <dbReference type="EC" id="2.4.2.2"/>
    </reaction>
</comment>
<dbReference type="InterPro" id="IPR017459">
    <property type="entry name" value="Glycosyl_Trfase_fam3_N_dom"/>
</dbReference>
<reference evidence="12 13" key="1">
    <citation type="submission" date="2023-07" db="EMBL/GenBank/DDBJ databases">
        <title>Genomic Encyclopedia of Type Strains, Phase IV (KMG-IV): sequencing the most valuable type-strain genomes for metagenomic binning, comparative biology and taxonomic classification.</title>
        <authorList>
            <person name="Goeker M."/>
        </authorList>
    </citation>
    <scope>NUCLEOTIDE SEQUENCE [LARGE SCALE GENOMIC DNA]</scope>
    <source>
        <strain evidence="12 13">DSM 16784</strain>
    </source>
</reference>
<dbReference type="EC" id="2.4.2.2" evidence="5"/>
<evidence type="ECO:0000313" key="12">
    <source>
        <dbReference type="EMBL" id="MDQ0362659.1"/>
    </source>
</evidence>
<dbReference type="InterPro" id="IPR000053">
    <property type="entry name" value="Thymidine/pyrmidine_PPase"/>
</dbReference>
<dbReference type="EMBL" id="JAUSUR010000007">
    <property type="protein sequence ID" value="MDQ0362659.1"/>
    <property type="molecule type" value="Genomic_DNA"/>
</dbReference>
<dbReference type="InterPro" id="IPR018090">
    <property type="entry name" value="Pyrmidine_PPas_bac/euk"/>
</dbReference>
<evidence type="ECO:0000256" key="9">
    <source>
        <dbReference type="ARBA" id="ARBA00048453"/>
    </source>
</evidence>
<comment type="caution">
    <text evidence="12">The sequence shown here is derived from an EMBL/GenBank/DDBJ whole genome shotgun (WGS) entry which is preliminary data.</text>
</comment>
<protein>
    <recommendedName>
        <fullName evidence="6">Pyrimidine-nucleoside phosphorylase</fullName>
        <ecNumber evidence="5">2.4.2.2</ecNumber>
    </recommendedName>
</protein>
<evidence type="ECO:0000256" key="5">
    <source>
        <dbReference type="ARBA" id="ARBA00011889"/>
    </source>
</evidence>
<comment type="function">
    <text evidence="2">Catalyzes phosphorolysis of the pyrimidine nucleosides uridine, thymidine and 2'-deoxyuridine with the formation of the corresponding pyrimidine base and ribose-1-phosphate.</text>
</comment>
<dbReference type="SUPFAM" id="SSF54680">
    <property type="entry name" value="Pyrimidine nucleoside phosphorylase C-terminal domain"/>
    <property type="match status" value="1"/>
</dbReference>
<dbReference type="PIRSF" id="PIRSF000478">
    <property type="entry name" value="TP_PyNP"/>
    <property type="match status" value="1"/>
</dbReference>
<comment type="catalytic activity">
    <reaction evidence="10">
        <text>thymidine + phosphate = 2-deoxy-alpha-D-ribose 1-phosphate + thymine</text>
        <dbReference type="Rhea" id="RHEA:16037"/>
        <dbReference type="ChEBI" id="CHEBI:17748"/>
        <dbReference type="ChEBI" id="CHEBI:17821"/>
        <dbReference type="ChEBI" id="CHEBI:43474"/>
        <dbReference type="ChEBI" id="CHEBI:57259"/>
        <dbReference type="EC" id="2.4.2.2"/>
    </reaction>
</comment>
<dbReference type="Proteomes" id="UP001230220">
    <property type="component" value="Unassembled WGS sequence"/>
</dbReference>
<dbReference type="InterPro" id="IPR036566">
    <property type="entry name" value="PYNP-like_C_sf"/>
</dbReference>
<name>A0ABU0E7H1_9FIRM</name>
<dbReference type="PANTHER" id="PTHR10515">
    <property type="entry name" value="THYMIDINE PHOSPHORYLASE"/>
    <property type="match status" value="1"/>
</dbReference>
<feature type="domain" description="Pyrimidine nucleoside phosphorylase C-terminal" evidence="11">
    <location>
        <begin position="345"/>
        <end position="418"/>
    </location>
</feature>
<dbReference type="RefSeq" id="WP_307410473.1">
    <property type="nucleotide sequence ID" value="NZ_JAUSUR010000007.1"/>
</dbReference>
<sequence length="432" mass="47135">MNIIEIIEKKRDGFVLSKEEIEYFIEAYCDGSIAEYQASALLMAIYFNSLNKEELAVFTQAMIASGRTYNFSGYDGVFVDKHSTGGVGDKTTLVLAPILAVCGCKVAKMSGRGLSFTGGTLDKLESIPGLKVEVSEADFMKQVEEIGCAVIGQTNDMVYADKKLYALRDVTGTVSSIPLIASSVMSKKIAAGSEVILLDVKCGDGAFMNNKEDAIELAQRMIEIGESVGRKVAAEITSMNDVLGTSVGNSLEVLEAIETLKGNYDEDFYELCVHSSCTILTMAGICKDEAEAREKVVACIKDGSALAKLKEMIEHQHGNGEVINNYDLLSISNKTVDVIADVEGYLNTVHVKEIGLLSCALGAGRMQIEDKIDHGVGIVLHKKRYDYIKKGDVLCTLYVNDSFKDSLIEDMRSCLVIEDHEIEKEPLIYKVL</sequence>
<dbReference type="Pfam" id="PF07831">
    <property type="entry name" value="PYNP_C"/>
    <property type="match status" value="1"/>
</dbReference>
<evidence type="ECO:0000256" key="1">
    <source>
        <dbReference type="ARBA" id="ARBA00001066"/>
    </source>
</evidence>
<dbReference type="Pfam" id="PF00591">
    <property type="entry name" value="Glycos_transf_3"/>
    <property type="match status" value="1"/>
</dbReference>
<dbReference type="InterPro" id="IPR036320">
    <property type="entry name" value="Glycosyl_Trfase_fam3_N_dom_sf"/>
</dbReference>
<keyword evidence="8 12" id="KW-0808">Transferase</keyword>
<comment type="subunit">
    <text evidence="4">Homodimer.</text>
</comment>
<evidence type="ECO:0000259" key="11">
    <source>
        <dbReference type="SMART" id="SM00941"/>
    </source>
</evidence>
<dbReference type="NCBIfam" id="NF004490">
    <property type="entry name" value="PRK05820.1"/>
    <property type="match status" value="1"/>
</dbReference>